<evidence type="ECO:0000313" key="10">
    <source>
        <dbReference type="EMBL" id="TFU06214.1"/>
    </source>
</evidence>
<sequence length="239" mass="26062">MAEVSGHTVKAFDADINNMRTLISQMGGLCESQIKASIEVLTRRDAAKAMDIIAIDERIDALEIECEKLAVQTIALRAPMAGDLREIIAVLKISSVLERVGDYAKNIAKRATVLSQNPHAQPVVIIPEMGTLVAKMLSDALDAFVARDVELAKNVVARDQVVDDYYAALFRSLLTFMMEDPAHITPSMHLLFVAKNLERIGDKATSIAEMVFFAATGEQILHRPKGDDVALAALSDRSS</sequence>
<dbReference type="GO" id="GO:0045936">
    <property type="term" value="P:negative regulation of phosphate metabolic process"/>
    <property type="evidence" value="ECO:0007669"/>
    <property type="project" value="InterPro"/>
</dbReference>
<protein>
    <recommendedName>
        <fullName evidence="8">Phosphate-specific transport system accessory protein PhoU</fullName>
    </recommendedName>
</protein>
<dbReference type="GO" id="GO:0005737">
    <property type="term" value="C:cytoplasm"/>
    <property type="evidence" value="ECO:0007669"/>
    <property type="project" value="UniProtKB-SubCell"/>
</dbReference>
<comment type="function">
    <text evidence="7 8">Plays a role in the regulation of phosphate uptake.</text>
</comment>
<dbReference type="EMBL" id="SIHO01000001">
    <property type="protein sequence ID" value="TFU06214.1"/>
    <property type="molecule type" value="Genomic_DNA"/>
</dbReference>
<comment type="similarity">
    <text evidence="2 8">Belongs to the PhoU family.</text>
</comment>
<evidence type="ECO:0000259" key="9">
    <source>
        <dbReference type="Pfam" id="PF01895"/>
    </source>
</evidence>
<feature type="domain" description="PhoU" evidence="9">
    <location>
        <begin position="23"/>
        <end position="110"/>
    </location>
</feature>
<keyword evidence="11" id="KW-1185">Reference proteome</keyword>
<dbReference type="FunFam" id="1.20.58.220:FF:000004">
    <property type="entry name" value="Phosphate-specific transport system accessory protein PhoU"/>
    <property type="match status" value="1"/>
</dbReference>
<accession>A0A4Y9ERI3</accession>
<gene>
    <name evidence="10" type="primary">phoU</name>
    <name evidence="10" type="ORF">EUV02_04170</name>
</gene>
<evidence type="ECO:0000256" key="3">
    <source>
        <dbReference type="ARBA" id="ARBA00011738"/>
    </source>
</evidence>
<dbReference type="Proteomes" id="UP000297737">
    <property type="component" value="Unassembled WGS sequence"/>
</dbReference>
<name>A0A4Y9ERI3_9SPHN</name>
<dbReference type="Gene3D" id="1.20.58.220">
    <property type="entry name" value="Phosphate transport system protein phou homolog 2, domain 2"/>
    <property type="match status" value="1"/>
</dbReference>
<dbReference type="PANTHER" id="PTHR42930">
    <property type="entry name" value="PHOSPHATE-SPECIFIC TRANSPORT SYSTEM ACCESSORY PROTEIN PHOU"/>
    <property type="match status" value="1"/>
</dbReference>
<feature type="domain" description="PhoU" evidence="9">
    <location>
        <begin position="126"/>
        <end position="211"/>
    </location>
</feature>
<organism evidence="10 11">
    <name type="scientific">Glacieibacterium arshaanense</name>
    <dbReference type="NCBI Taxonomy" id="2511025"/>
    <lineage>
        <taxon>Bacteria</taxon>
        <taxon>Pseudomonadati</taxon>
        <taxon>Pseudomonadota</taxon>
        <taxon>Alphaproteobacteria</taxon>
        <taxon>Sphingomonadales</taxon>
        <taxon>Sphingosinicellaceae</taxon>
        <taxon>Glacieibacterium</taxon>
    </lineage>
</organism>
<comment type="caution">
    <text evidence="10">The sequence shown here is derived from an EMBL/GenBank/DDBJ whole genome shotgun (WGS) entry which is preliminary data.</text>
</comment>
<keyword evidence="5 8" id="KW-0963">Cytoplasm</keyword>
<dbReference type="InterPro" id="IPR038078">
    <property type="entry name" value="PhoU-like_sf"/>
</dbReference>
<dbReference type="PIRSF" id="PIRSF003107">
    <property type="entry name" value="PhoU"/>
    <property type="match status" value="1"/>
</dbReference>
<dbReference type="Pfam" id="PF01895">
    <property type="entry name" value="PhoU"/>
    <property type="match status" value="2"/>
</dbReference>
<keyword evidence="6 8" id="KW-0592">Phosphate transport</keyword>
<dbReference type="InterPro" id="IPR026022">
    <property type="entry name" value="PhoU_dom"/>
</dbReference>
<dbReference type="SUPFAM" id="SSF109755">
    <property type="entry name" value="PhoU-like"/>
    <property type="match status" value="1"/>
</dbReference>
<evidence type="ECO:0000256" key="4">
    <source>
        <dbReference type="ARBA" id="ARBA00022448"/>
    </source>
</evidence>
<dbReference type="NCBIfam" id="TIGR02135">
    <property type="entry name" value="phoU_full"/>
    <property type="match status" value="1"/>
</dbReference>
<reference evidence="10 11" key="1">
    <citation type="submission" date="2019-02" db="EMBL/GenBank/DDBJ databases">
        <title>Polymorphobacter sp. isolated from the lake at the Tibet of China.</title>
        <authorList>
            <person name="Li A."/>
        </authorList>
    </citation>
    <scope>NUCLEOTIDE SEQUENCE [LARGE SCALE GENOMIC DNA]</scope>
    <source>
        <strain evidence="10 11">DJ1R-1</strain>
    </source>
</reference>
<comment type="subcellular location">
    <subcellularLocation>
        <location evidence="1 8">Cytoplasm</location>
    </subcellularLocation>
</comment>
<comment type="subunit">
    <text evidence="3 8">Homodimer.</text>
</comment>
<evidence type="ECO:0000256" key="2">
    <source>
        <dbReference type="ARBA" id="ARBA00008107"/>
    </source>
</evidence>
<dbReference type="InterPro" id="IPR028366">
    <property type="entry name" value="PhoU"/>
</dbReference>
<evidence type="ECO:0000256" key="8">
    <source>
        <dbReference type="PIRNR" id="PIRNR003107"/>
    </source>
</evidence>
<dbReference type="OrthoDB" id="9814256at2"/>
<evidence type="ECO:0000256" key="5">
    <source>
        <dbReference type="ARBA" id="ARBA00022490"/>
    </source>
</evidence>
<evidence type="ECO:0000313" key="11">
    <source>
        <dbReference type="Proteomes" id="UP000297737"/>
    </source>
</evidence>
<dbReference type="PANTHER" id="PTHR42930:SF3">
    <property type="entry name" value="PHOSPHATE-SPECIFIC TRANSPORT SYSTEM ACCESSORY PROTEIN PHOU"/>
    <property type="match status" value="1"/>
</dbReference>
<dbReference type="RefSeq" id="WP_135244936.1">
    <property type="nucleotide sequence ID" value="NZ_SIHO01000001.1"/>
</dbReference>
<evidence type="ECO:0000256" key="7">
    <source>
        <dbReference type="ARBA" id="ARBA00056181"/>
    </source>
</evidence>
<keyword evidence="4 8" id="KW-0813">Transport</keyword>
<dbReference type="GO" id="GO:0006817">
    <property type="term" value="P:phosphate ion transport"/>
    <property type="evidence" value="ECO:0007669"/>
    <property type="project" value="UniProtKB-KW"/>
</dbReference>
<dbReference type="GO" id="GO:0030643">
    <property type="term" value="P:intracellular phosphate ion homeostasis"/>
    <property type="evidence" value="ECO:0007669"/>
    <property type="project" value="InterPro"/>
</dbReference>
<evidence type="ECO:0000256" key="6">
    <source>
        <dbReference type="ARBA" id="ARBA00022592"/>
    </source>
</evidence>
<evidence type="ECO:0000256" key="1">
    <source>
        <dbReference type="ARBA" id="ARBA00004496"/>
    </source>
</evidence>
<proteinExistence type="inferred from homology"/>
<dbReference type="AlphaFoldDB" id="A0A4Y9ERI3"/>